<evidence type="ECO:0000256" key="2">
    <source>
        <dbReference type="ARBA" id="ARBA00022737"/>
    </source>
</evidence>
<evidence type="ECO:0000256" key="6">
    <source>
        <dbReference type="PROSITE-ProRule" id="PRU00023"/>
    </source>
</evidence>
<dbReference type="PROSITE" id="PS50297">
    <property type="entry name" value="ANK_REP_REGION"/>
    <property type="match status" value="2"/>
</dbReference>
<feature type="domain" description="FYVE-type" evidence="9">
    <location>
        <begin position="626"/>
        <end position="681"/>
    </location>
</feature>
<dbReference type="PROSITE" id="PS50088">
    <property type="entry name" value="ANK_REPEAT"/>
    <property type="match status" value="4"/>
</dbReference>
<feature type="repeat" description="ANK" evidence="6">
    <location>
        <begin position="491"/>
        <end position="524"/>
    </location>
</feature>
<feature type="region of interest" description="Disordered" evidence="8">
    <location>
        <begin position="740"/>
        <end position="794"/>
    </location>
</feature>
<dbReference type="InterPro" id="IPR002110">
    <property type="entry name" value="Ankyrin_rpt"/>
</dbReference>
<dbReference type="InterPro" id="IPR036770">
    <property type="entry name" value="Ankyrin_rpt-contain_sf"/>
</dbReference>
<dbReference type="InterPro" id="IPR013083">
    <property type="entry name" value="Znf_RING/FYVE/PHD"/>
</dbReference>
<comment type="caution">
    <text evidence="10">The sequence shown here is derived from an EMBL/GenBank/DDBJ whole genome shotgun (WGS) entry which is preliminary data.</text>
</comment>
<evidence type="ECO:0000256" key="4">
    <source>
        <dbReference type="ARBA" id="ARBA00022833"/>
    </source>
</evidence>
<dbReference type="Pfam" id="PF01363">
    <property type="entry name" value="FYVE"/>
    <property type="match status" value="1"/>
</dbReference>
<dbReference type="GO" id="GO:0008270">
    <property type="term" value="F:zinc ion binding"/>
    <property type="evidence" value="ECO:0007669"/>
    <property type="project" value="UniProtKB-KW"/>
</dbReference>
<dbReference type="SUPFAM" id="SSF48403">
    <property type="entry name" value="Ankyrin repeat"/>
    <property type="match status" value="1"/>
</dbReference>
<sequence length="794" mass="82506">MSTSLSETEIFDVHRAAERYALPQLMQRCEARLLEDLSPSIAPGRLLHAIHVEATHLAKLIEGYVLRNFEAVTQTASFSELPAQLGATLFECRYARPLVEAVRCSGASLAVIEAVAERAGPSALQLHVPAPAGSATGSAPAEAAAEGADGGPRCSVLEAALWCNPASVARWDVASMLLRRGAELGAERGAELGAESDPLPSSTGPSVRGLGVLSASGLEPGSSVLHAAAMHIRSASHCEAVLAWLVERGADINDADSGVALGNAAIHADHSSRKEAATLYERASRVLKEPVKYSSGREAALAALAAMQAGERALTPPPLEEGEEGEMSGEAAGDESTGTITDGIVRPQPLTVPLPPGVEVAPIPMMQNLKGVPPSSPSSSKPNASFSTKGEGLLRTLCAAASVPPSMRVQLAMLLLNRWSTDLDVIDPDPTDGSTLLHALAATGALPLPSRDRLGAGDHDPTALRAAAAATLQLCELLLDAGASVNSASHKGNSPLHVACAASVRLPLINALLRARADVNALNVRREAPLHLLAVSSAFESTAAVQALLGAGAKLGLRDSRLETPLHKAVLCGNVPLACELVRAGASLNIVNAAGQTPLDLASWQGAAQRVQLLEAISHPPLWVPDHVSALCMLCREPFTATRRRHHCRHCGTTVCGTCSARRAPIAKFAIKEPVRLCSTCHPIVLATDAPTLPVVPDNDAPRTVRLVNELSSTSAEPGGPTLSTNPWADQAAQAWKTSLARDAGDGRRPFALSNEGSGDEYSGENGAGRGHTTSAGGEVGGALFRRGSERKTR</sequence>
<dbReference type="InterPro" id="IPR000306">
    <property type="entry name" value="Znf_FYVE"/>
</dbReference>
<evidence type="ECO:0000256" key="3">
    <source>
        <dbReference type="ARBA" id="ARBA00022771"/>
    </source>
</evidence>
<dbReference type="CDD" id="cd14733">
    <property type="entry name" value="BACK"/>
    <property type="match status" value="1"/>
</dbReference>
<dbReference type="PROSITE" id="PS50178">
    <property type="entry name" value="ZF_FYVE"/>
    <property type="match status" value="1"/>
</dbReference>
<evidence type="ECO:0000256" key="5">
    <source>
        <dbReference type="ARBA" id="ARBA00023043"/>
    </source>
</evidence>
<dbReference type="SUPFAM" id="SSF57903">
    <property type="entry name" value="FYVE/PHD zinc finger"/>
    <property type="match status" value="1"/>
</dbReference>
<keyword evidence="11" id="KW-1185">Reference proteome</keyword>
<evidence type="ECO:0000256" key="1">
    <source>
        <dbReference type="ARBA" id="ARBA00022723"/>
    </source>
</evidence>
<dbReference type="InterPro" id="IPR011011">
    <property type="entry name" value="Znf_FYVE_PHD"/>
</dbReference>
<evidence type="ECO:0000256" key="7">
    <source>
        <dbReference type="PROSITE-ProRule" id="PRU00091"/>
    </source>
</evidence>
<evidence type="ECO:0000259" key="9">
    <source>
        <dbReference type="PROSITE" id="PS50178"/>
    </source>
</evidence>
<keyword evidence="5 6" id="KW-0040">ANK repeat</keyword>
<dbReference type="OrthoDB" id="539213at2759"/>
<feature type="repeat" description="ANK" evidence="6">
    <location>
        <begin position="561"/>
        <end position="593"/>
    </location>
</feature>
<gene>
    <name evidence="10" type="ORF">Ctob_006965</name>
</gene>
<name>A0A0M0JJI2_9EUKA</name>
<keyword evidence="3 7" id="KW-0863">Zinc-finger</keyword>
<dbReference type="Proteomes" id="UP000037460">
    <property type="component" value="Unassembled WGS sequence"/>
</dbReference>
<dbReference type="AlphaFoldDB" id="A0A0M0JJI2"/>
<feature type="repeat" description="ANK" evidence="6">
    <location>
        <begin position="220"/>
        <end position="257"/>
    </location>
</feature>
<proteinExistence type="predicted"/>
<dbReference type="Gene3D" id="3.30.710.10">
    <property type="entry name" value="Potassium Channel Kv1.1, Chain A"/>
    <property type="match status" value="1"/>
</dbReference>
<evidence type="ECO:0000256" key="8">
    <source>
        <dbReference type="SAM" id="MobiDB-lite"/>
    </source>
</evidence>
<dbReference type="InterPro" id="IPR011333">
    <property type="entry name" value="SKP1/BTB/POZ_sf"/>
</dbReference>
<dbReference type="Pfam" id="PF00023">
    <property type="entry name" value="Ank"/>
    <property type="match status" value="1"/>
</dbReference>
<keyword evidence="2" id="KW-0677">Repeat</keyword>
<dbReference type="SMART" id="SM00064">
    <property type="entry name" value="FYVE"/>
    <property type="match status" value="1"/>
</dbReference>
<dbReference type="PANTHER" id="PTHR24126:SF14">
    <property type="entry name" value="ANK_REP_REGION DOMAIN-CONTAINING PROTEIN"/>
    <property type="match status" value="1"/>
</dbReference>
<reference evidence="11" key="1">
    <citation type="journal article" date="2015" name="PLoS Genet.">
        <title>Genome Sequence and Transcriptome Analyses of Chrysochromulina tobin: Metabolic Tools for Enhanced Algal Fitness in the Prominent Order Prymnesiales (Haptophyceae).</title>
        <authorList>
            <person name="Hovde B.T."/>
            <person name="Deodato C.R."/>
            <person name="Hunsperger H.M."/>
            <person name="Ryken S.A."/>
            <person name="Yost W."/>
            <person name="Jha R.K."/>
            <person name="Patterson J."/>
            <person name="Monnat R.J. Jr."/>
            <person name="Barlow S.B."/>
            <person name="Starkenburg S.R."/>
            <person name="Cattolico R.A."/>
        </authorList>
    </citation>
    <scope>NUCLEOTIDE SEQUENCE</scope>
    <source>
        <strain evidence="11">CCMP291</strain>
    </source>
</reference>
<accession>A0A0M0JJI2</accession>
<dbReference type="PANTHER" id="PTHR24126">
    <property type="entry name" value="ANKYRIN REPEAT, PH AND SEC7 DOMAIN CONTAINING PROTEIN SECG-RELATED"/>
    <property type="match status" value="1"/>
</dbReference>
<protein>
    <submittedName>
        <fullName evidence="10">Myosin-like protein</fullName>
    </submittedName>
</protein>
<dbReference type="Gene3D" id="1.25.40.20">
    <property type="entry name" value="Ankyrin repeat-containing domain"/>
    <property type="match status" value="2"/>
</dbReference>
<keyword evidence="4" id="KW-0862">Zinc</keyword>
<organism evidence="10 11">
    <name type="scientific">Chrysochromulina tobinii</name>
    <dbReference type="NCBI Taxonomy" id="1460289"/>
    <lineage>
        <taxon>Eukaryota</taxon>
        <taxon>Haptista</taxon>
        <taxon>Haptophyta</taxon>
        <taxon>Prymnesiophyceae</taxon>
        <taxon>Prymnesiales</taxon>
        <taxon>Chrysochromulinaceae</taxon>
        <taxon>Chrysochromulina</taxon>
    </lineage>
</organism>
<dbReference type="InterPro" id="IPR017455">
    <property type="entry name" value="Znf_FYVE-rel"/>
</dbReference>
<evidence type="ECO:0000313" key="11">
    <source>
        <dbReference type="Proteomes" id="UP000037460"/>
    </source>
</evidence>
<keyword evidence="1" id="KW-0479">Metal-binding</keyword>
<dbReference type="EMBL" id="JWZX01002848">
    <property type="protein sequence ID" value="KOO26462.1"/>
    <property type="molecule type" value="Genomic_DNA"/>
</dbReference>
<dbReference type="Gene3D" id="3.30.40.10">
    <property type="entry name" value="Zinc/RING finger domain, C3HC4 (zinc finger)"/>
    <property type="match status" value="1"/>
</dbReference>
<dbReference type="SMART" id="SM00248">
    <property type="entry name" value="ANK"/>
    <property type="match status" value="5"/>
</dbReference>
<evidence type="ECO:0000313" key="10">
    <source>
        <dbReference type="EMBL" id="KOO26462.1"/>
    </source>
</evidence>
<dbReference type="Pfam" id="PF13857">
    <property type="entry name" value="Ank_5"/>
    <property type="match status" value="1"/>
</dbReference>
<feature type="region of interest" description="Disordered" evidence="8">
    <location>
        <begin position="315"/>
        <end position="335"/>
    </location>
</feature>
<feature type="repeat" description="ANK" evidence="6">
    <location>
        <begin position="525"/>
        <end position="560"/>
    </location>
</feature>